<dbReference type="EMBL" id="JBHUMM010000001">
    <property type="protein sequence ID" value="MFD2670174.1"/>
    <property type="molecule type" value="Genomic_DNA"/>
</dbReference>
<name>A0ABW5R5Y9_9BACL</name>
<gene>
    <name evidence="1" type="ORF">ACFSUC_00970</name>
</gene>
<comment type="caution">
    <text evidence="1">The sequence shown here is derived from an EMBL/GenBank/DDBJ whole genome shotgun (WGS) entry which is preliminary data.</text>
</comment>
<proteinExistence type="predicted"/>
<evidence type="ECO:0000313" key="1">
    <source>
        <dbReference type="EMBL" id="MFD2670174.1"/>
    </source>
</evidence>
<reference evidence="2" key="1">
    <citation type="journal article" date="2019" name="Int. J. Syst. Evol. Microbiol.">
        <title>The Global Catalogue of Microorganisms (GCM) 10K type strain sequencing project: providing services to taxonomists for standard genome sequencing and annotation.</title>
        <authorList>
            <consortium name="The Broad Institute Genomics Platform"/>
            <consortium name="The Broad Institute Genome Sequencing Center for Infectious Disease"/>
            <person name="Wu L."/>
            <person name="Ma J."/>
        </authorList>
    </citation>
    <scope>NUCLEOTIDE SEQUENCE [LARGE SCALE GENOMIC DNA]</scope>
    <source>
        <strain evidence="2">KCTC 33676</strain>
    </source>
</reference>
<evidence type="ECO:0000313" key="2">
    <source>
        <dbReference type="Proteomes" id="UP001597497"/>
    </source>
</evidence>
<protein>
    <submittedName>
        <fullName evidence="1">DUF1259 domain-containing protein</fullName>
    </submittedName>
</protein>
<dbReference type="RefSeq" id="WP_379927512.1">
    <property type="nucleotide sequence ID" value="NZ_JBHUMM010000001.1"/>
</dbReference>
<dbReference type="InterPro" id="IPR011094">
    <property type="entry name" value="Uncharacterised_LppY/LpqO"/>
</dbReference>
<sequence length="279" mass="31447">MGTAPDQLCKTFTQIIGIGAVEPLAGACETAALRSFPLRIQGVSADLLIAKGLGFSFQFPLDRQGKALCIGQINVRQQELQRVIRSLTRYPDIQIASTPQLFLSSRPRVVSINIQALTKPLRFARIIRQVLTETRIRTTPVRFQTGNQVCKQIATTIRSNAQAFQVNGSCIPRIQRTRPSFILGRRNNSFNNFEYAITPTIHGKPRSYGKSLCLARLWVFQHEIQTVVSRIRKEQLQLGNVSANFLFSTPRSYYITYQTIDDPIRFARKSARIIQGLHG</sequence>
<dbReference type="Pfam" id="PF07485">
    <property type="entry name" value="DUF1529"/>
    <property type="match status" value="2"/>
</dbReference>
<dbReference type="Proteomes" id="UP001597497">
    <property type="component" value="Unassembled WGS sequence"/>
</dbReference>
<keyword evidence="2" id="KW-1185">Reference proteome</keyword>
<organism evidence="1 2">
    <name type="scientific">Marinicrinis sediminis</name>
    <dbReference type="NCBI Taxonomy" id="1652465"/>
    <lineage>
        <taxon>Bacteria</taxon>
        <taxon>Bacillati</taxon>
        <taxon>Bacillota</taxon>
        <taxon>Bacilli</taxon>
        <taxon>Bacillales</taxon>
        <taxon>Paenibacillaceae</taxon>
    </lineage>
</organism>
<accession>A0ABW5R5Y9</accession>